<evidence type="ECO:0000256" key="5">
    <source>
        <dbReference type="ARBA" id="ARBA00022496"/>
    </source>
</evidence>
<keyword evidence="7 16" id="KW-0732">Signal</keyword>
<evidence type="ECO:0000256" key="4">
    <source>
        <dbReference type="ARBA" id="ARBA00022452"/>
    </source>
</evidence>
<dbReference type="CDD" id="cd01347">
    <property type="entry name" value="ligand_gated_channel"/>
    <property type="match status" value="1"/>
</dbReference>
<evidence type="ECO:0000259" key="18">
    <source>
        <dbReference type="Pfam" id="PF07715"/>
    </source>
</evidence>
<dbReference type="EMBL" id="WTYC01000001">
    <property type="protein sequence ID" value="MXO47385.1"/>
    <property type="molecule type" value="Genomic_DNA"/>
</dbReference>
<name>A0A844XMI6_9SPHN</name>
<evidence type="ECO:0000256" key="10">
    <source>
        <dbReference type="ARBA" id="ARBA00023077"/>
    </source>
</evidence>
<dbReference type="InterPro" id="IPR012910">
    <property type="entry name" value="Plug_dom"/>
</dbReference>
<dbReference type="GO" id="GO:0015891">
    <property type="term" value="P:siderophore transport"/>
    <property type="evidence" value="ECO:0007669"/>
    <property type="project" value="InterPro"/>
</dbReference>
<dbReference type="PROSITE" id="PS52016">
    <property type="entry name" value="TONB_DEPENDENT_REC_3"/>
    <property type="match status" value="1"/>
</dbReference>
<proteinExistence type="inferred from homology"/>
<protein>
    <submittedName>
        <fullName evidence="19">TonB-dependent siderophore receptor</fullName>
    </submittedName>
</protein>
<dbReference type="Gene3D" id="2.170.130.10">
    <property type="entry name" value="TonB-dependent receptor, plug domain"/>
    <property type="match status" value="1"/>
</dbReference>
<reference evidence="19 20" key="1">
    <citation type="submission" date="2019-12" db="EMBL/GenBank/DDBJ databases">
        <title>Genomic-based taxomic classification of the family Erythrobacteraceae.</title>
        <authorList>
            <person name="Xu L."/>
        </authorList>
    </citation>
    <scope>NUCLEOTIDE SEQUENCE [LARGE SCALE GENOMIC DNA]</scope>
    <source>
        <strain evidence="19 20">DSM 17792</strain>
    </source>
</reference>
<dbReference type="SUPFAM" id="SSF56935">
    <property type="entry name" value="Porins"/>
    <property type="match status" value="1"/>
</dbReference>
<dbReference type="GO" id="GO:0015344">
    <property type="term" value="F:siderophore uptake transmembrane transporter activity"/>
    <property type="evidence" value="ECO:0007669"/>
    <property type="project" value="TreeGrafter"/>
</dbReference>
<evidence type="ECO:0000256" key="2">
    <source>
        <dbReference type="ARBA" id="ARBA00009810"/>
    </source>
</evidence>
<dbReference type="Pfam" id="PF00593">
    <property type="entry name" value="TonB_dep_Rec_b-barrel"/>
    <property type="match status" value="1"/>
</dbReference>
<dbReference type="InterPro" id="IPR000531">
    <property type="entry name" value="Beta-barrel_TonB"/>
</dbReference>
<organism evidence="19 20">
    <name type="scientific">Qipengyuania vulgaris</name>
    <dbReference type="NCBI Taxonomy" id="291985"/>
    <lineage>
        <taxon>Bacteria</taxon>
        <taxon>Pseudomonadati</taxon>
        <taxon>Pseudomonadota</taxon>
        <taxon>Alphaproteobacteria</taxon>
        <taxon>Sphingomonadales</taxon>
        <taxon>Erythrobacteraceae</taxon>
        <taxon>Qipengyuania</taxon>
    </lineage>
</organism>
<keyword evidence="20" id="KW-1185">Reference proteome</keyword>
<dbReference type="Proteomes" id="UP000448199">
    <property type="component" value="Unassembled WGS sequence"/>
</dbReference>
<keyword evidence="4 14" id="KW-1134">Transmembrane beta strand</keyword>
<dbReference type="InterPro" id="IPR036942">
    <property type="entry name" value="Beta-barrel_TonB_sf"/>
</dbReference>
<comment type="caution">
    <text evidence="19">The sequence shown here is derived from an EMBL/GenBank/DDBJ whole genome shotgun (WGS) entry which is preliminary data.</text>
</comment>
<accession>A0A844XMI6</accession>
<keyword evidence="12 19" id="KW-0675">Receptor</keyword>
<evidence type="ECO:0000256" key="11">
    <source>
        <dbReference type="ARBA" id="ARBA00023136"/>
    </source>
</evidence>
<dbReference type="NCBIfam" id="TIGR01783">
    <property type="entry name" value="TonB-siderophor"/>
    <property type="match status" value="1"/>
</dbReference>
<dbReference type="InterPro" id="IPR039426">
    <property type="entry name" value="TonB-dep_rcpt-like"/>
</dbReference>
<evidence type="ECO:0000256" key="6">
    <source>
        <dbReference type="ARBA" id="ARBA00022692"/>
    </source>
</evidence>
<sequence>MRFSPTVAALLAGTAFATPAMANTGADAQPERDYLPSDIVVKGERAEEYGSDDGSTATKTPTPLIDVPQSVAFITEDQLEDQAVHQLNDALRYVPGISMESGEGHRDEVFIRGQETTADFYVDGLRDDAQYYRSLYNIERVEVLKGANALIFGRGAGGGAINRVAKRAEWTSAISGEASVDSFGAFALLADVNEPVSDTIALRLNATYEEFDNDRDFYEGRFIGVSPTLTAALGPDTTLVASYTYDDDSRVTDRGAPSLGSEPLEGYESTFFGDRDFNRAQAQVHIGRVRLEHDFNRGVTANATLQFADYDKLYANIVPSSTDGETVLLGGYEDSQQRTNWIGQTNFVWEADFGSNLASTLLIGMEASRQDSANQRSTVNFTRPDGVDGLRSNETPLADVLFIPPFGLNPVSRSHQSDLETLSFYIQEQLEIGNYIELVGGVRWDRFDLETENLLGGVETDRVDEKLSPRLGLIIKPTPDLSLYGSYSQSFLPQAGDQFFILSQDDTQFEPEKFTNYEIGAKWAPLDKVLVSAAIFRLARTNIQAPSPTDQTLTVLAGESRAEGFEIGAVGEIAEFWKANLGYTYLDGELVNENAFGAAGQRLQQLPRHSISAWNRFDFNDRIGLGLGVIHQSEQFASFSNDVVLPSYWRVDAAAFYTVSDKLSLQLNIENLFDETYYPSAHGDNNIQPAEPFSARIGVRLEM</sequence>
<evidence type="ECO:0000256" key="12">
    <source>
        <dbReference type="ARBA" id="ARBA00023170"/>
    </source>
</evidence>
<dbReference type="Pfam" id="PF07715">
    <property type="entry name" value="Plug"/>
    <property type="match status" value="1"/>
</dbReference>
<evidence type="ECO:0000256" key="15">
    <source>
        <dbReference type="RuleBase" id="RU003357"/>
    </source>
</evidence>
<keyword evidence="6 14" id="KW-0812">Transmembrane</keyword>
<evidence type="ECO:0000256" key="16">
    <source>
        <dbReference type="SAM" id="SignalP"/>
    </source>
</evidence>
<evidence type="ECO:0000256" key="13">
    <source>
        <dbReference type="ARBA" id="ARBA00023237"/>
    </source>
</evidence>
<keyword evidence="3 14" id="KW-0813">Transport</keyword>
<evidence type="ECO:0000259" key="17">
    <source>
        <dbReference type="Pfam" id="PF00593"/>
    </source>
</evidence>
<keyword evidence="8" id="KW-0408">Iron</keyword>
<dbReference type="PANTHER" id="PTHR32552:SF68">
    <property type="entry name" value="FERRICHROME OUTER MEMBRANE TRANSPORTER_PHAGE RECEPTOR"/>
    <property type="match status" value="1"/>
</dbReference>
<evidence type="ECO:0000256" key="1">
    <source>
        <dbReference type="ARBA" id="ARBA00004571"/>
    </source>
</evidence>
<comment type="subcellular location">
    <subcellularLocation>
        <location evidence="1 14">Cell outer membrane</location>
        <topology evidence="1 14">Multi-pass membrane protein</topology>
    </subcellularLocation>
</comment>
<dbReference type="InterPro" id="IPR037066">
    <property type="entry name" value="Plug_dom_sf"/>
</dbReference>
<evidence type="ECO:0000256" key="8">
    <source>
        <dbReference type="ARBA" id="ARBA00023004"/>
    </source>
</evidence>
<evidence type="ECO:0000256" key="9">
    <source>
        <dbReference type="ARBA" id="ARBA00023065"/>
    </source>
</evidence>
<dbReference type="InterPro" id="IPR010105">
    <property type="entry name" value="TonB_sidphr_rcpt"/>
</dbReference>
<feature type="domain" description="TonB-dependent receptor-like beta-barrel" evidence="17">
    <location>
        <begin position="231"/>
        <end position="672"/>
    </location>
</feature>
<feature type="signal peptide" evidence="16">
    <location>
        <begin position="1"/>
        <end position="22"/>
    </location>
</feature>
<keyword evidence="5" id="KW-0410">Iron transport</keyword>
<keyword evidence="9" id="KW-0406">Ion transport</keyword>
<dbReference type="OrthoDB" id="9760333at2"/>
<evidence type="ECO:0000256" key="14">
    <source>
        <dbReference type="PROSITE-ProRule" id="PRU01360"/>
    </source>
</evidence>
<dbReference type="AlphaFoldDB" id="A0A844XMI6"/>
<feature type="chain" id="PRO_5032785378" evidence="16">
    <location>
        <begin position="23"/>
        <end position="703"/>
    </location>
</feature>
<evidence type="ECO:0000256" key="7">
    <source>
        <dbReference type="ARBA" id="ARBA00022729"/>
    </source>
</evidence>
<comment type="similarity">
    <text evidence="2 14 15">Belongs to the TonB-dependent receptor family.</text>
</comment>
<feature type="domain" description="TonB-dependent receptor plug" evidence="18">
    <location>
        <begin position="64"/>
        <end position="160"/>
    </location>
</feature>
<evidence type="ECO:0000313" key="19">
    <source>
        <dbReference type="EMBL" id="MXO47385.1"/>
    </source>
</evidence>
<keyword evidence="11 14" id="KW-0472">Membrane</keyword>
<evidence type="ECO:0000256" key="3">
    <source>
        <dbReference type="ARBA" id="ARBA00022448"/>
    </source>
</evidence>
<keyword evidence="10 15" id="KW-0798">TonB box</keyword>
<evidence type="ECO:0000313" key="20">
    <source>
        <dbReference type="Proteomes" id="UP000448199"/>
    </source>
</evidence>
<dbReference type="PANTHER" id="PTHR32552">
    <property type="entry name" value="FERRICHROME IRON RECEPTOR-RELATED"/>
    <property type="match status" value="1"/>
</dbReference>
<dbReference type="GO" id="GO:0009279">
    <property type="term" value="C:cell outer membrane"/>
    <property type="evidence" value="ECO:0007669"/>
    <property type="project" value="UniProtKB-SubCell"/>
</dbReference>
<keyword evidence="13 14" id="KW-0998">Cell outer membrane</keyword>
<dbReference type="Gene3D" id="2.40.170.20">
    <property type="entry name" value="TonB-dependent receptor, beta-barrel domain"/>
    <property type="match status" value="1"/>
</dbReference>
<dbReference type="RefSeq" id="WP_160726884.1">
    <property type="nucleotide sequence ID" value="NZ_WTYC01000001.1"/>
</dbReference>
<dbReference type="GO" id="GO:0038023">
    <property type="term" value="F:signaling receptor activity"/>
    <property type="evidence" value="ECO:0007669"/>
    <property type="project" value="InterPro"/>
</dbReference>
<gene>
    <name evidence="19" type="ORF">GRI69_03825</name>
</gene>